<dbReference type="Proteomes" id="UP000471152">
    <property type="component" value="Unassembled WGS sequence"/>
</dbReference>
<dbReference type="EMBL" id="JAAGWB010000013">
    <property type="protein sequence ID" value="NEN50400.1"/>
    <property type="molecule type" value="Genomic_DNA"/>
</dbReference>
<keyword evidence="1" id="KW-1133">Transmembrane helix</keyword>
<evidence type="ECO:0000256" key="1">
    <source>
        <dbReference type="SAM" id="Phobius"/>
    </source>
</evidence>
<proteinExistence type="predicted"/>
<name>A0A6P0ES43_9ACTN</name>
<keyword evidence="4" id="KW-1185">Reference proteome</keyword>
<keyword evidence="1" id="KW-0812">Transmembrane</keyword>
<protein>
    <recommendedName>
        <fullName evidence="6">Integral membrane protein</fullName>
    </recommendedName>
</protein>
<reference evidence="3 5" key="2">
    <citation type="submission" date="2020-02" db="EMBL/GenBank/DDBJ databases">
        <title>The WGS of Modestobacter muralis DSM 100205.</title>
        <authorList>
            <person name="Jiang Z."/>
        </authorList>
    </citation>
    <scope>NUCLEOTIDE SEQUENCE [LARGE SCALE GENOMIC DNA]</scope>
    <source>
        <strain evidence="3 5">DSM 100205</strain>
    </source>
</reference>
<gene>
    <name evidence="3" type="ORF">G3R41_05510</name>
    <name evidence="2" type="ORF">GCU67_05510</name>
</gene>
<evidence type="ECO:0000313" key="5">
    <source>
        <dbReference type="Proteomes" id="UP000471152"/>
    </source>
</evidence>
<feature type="transmembrane region" description="Helical" evidence="1">
    <location>
        <begin position="47"/>
        <end position="63"/>
    </location>
</feature>
<sequence length="140" mass="14104">MAATRVADAALRLVVAAGLAVDAVVHLRLAPGYQLADPTGIGQGNLFRVEAVVAALVALLVLVTGSRLAYALAMGVAASALAAVVVTRYVEVPALGPIPSMYEPVWFGQKTASAVAEGIAAVAALVGLLLSSRSRSGSRP</sequence>
<comment type="caution">
    <text evidence="2">The sequence shown here is derived from an EMBL/GenBank/DDBJ whole genome shotgun (WGS) entry which is preliminary data.</text>
</comment>
<keyword evidence="1" id="KW-0472">Membrane</keyword>
<feature type="transmembrane region" description="Helical" evidence="1">
    <location>
        <begin position="70"/>
        <end position="90"/>
    </location>
</feature>
<dbReference type="AlphaFoldDB" id="A0A6P0ES43"/>
<evidence type="ECO:0000313" key="4">
    <source>
        <dbReference type="Proteomes" id="UP000468828"/>
    </source>
</evidence>
<feature type="transmembrane region" description="Helical" evidence="1">
    <location>
        <begin position="110"/>
        <end position="130"/>
    </location>
</feature>
<reference evidence="2 4" key="1">
    <citation type="submission" date="2020-01" db="EMBL/GenBank/DDBJ databases">
        <title>the WGS Modestobacter muralis CPCC 204518.</title>
        <authorList>
            <person name="Jiang Z."/>
        </authorList>
    </citation>
    <scope>NUCLEOTIDE SEQUENCE [LARGE SCALE GENOMIC DNA]</scope>
    <source>
        <strain evidence="2 4">DSM 100205</strain>
    </source>
</reference>
<evidence type="ECO:0000313" key="2">
    <source>
        <dbReference type="EMBL" id="NEK93633.1"/>
    </source>
</evidence>
<accession>A0A6P0ES43</accession>
<organism evidence="2 4">
    <name type="scientific">Modestobacter muralis</name>
    <dbReference type="NCBI Taxonomy" id="1608614"/>
    <lineage>
        <taxon>Bacteria</taxon>
        <taxon>Bacillati</taxon>
        <taxon>Actinomycetota</taxon>
        <taxon>Actinomycetes</taxon>
        <taxon>Geodermatophilales</taxon>
        <taxon>Geodermatophilaceae</taxon>
        <taxon>Modestobacter</taxon>
    </lineage>
</organism>
<evidence type="ECO:0008006" key="6">
    <source>
        <dbReference type="Google" id="ProtNLM"/>
    </source>
</evidence>
<evidence type="ECO:0000313" key="3">
    <source>
        <dbReference type="EMBL" id="NEN50400.1"/>
    </source>
</evidence>
<dbReference type="Proteomes" id="UP000468828">
    <property type="component" value="Unassembled WGS sequence"/>
</dbReference>
<dbReference type="EMBL" id="JAAGWH010000013">
    <property type="protein sequence ID" value="NEK93633.1"/>
    <property type="molecule type" value="Genomic_DNA"/>
</dbReference>